<accession>A0A2N3ID33</accession>
<dbReference type="Proteomes" id="UP000233618">
    <property type="component" value="Unassembled WGS sequence"/>
</dbReference>
<gene>
    <name evidence="7" type="ORF">BZG01_05460</name>
</gene>
<protein>
    <recommendedName>
        <fullName evidence="5">Putative pre-16S rRNA nuclease</fullName>
        <ecNumber evidence="5">3.1.-.-</ecNumber>
    </recommendedName>
</protein>
<dbReference type="Pfam" id="PF03652">
    <property type="entry name" value="RuvX"/>
    <property type="match status" value="1"/>
</dbReference>
<proteinExistence type="inferred from homology"/>
<dbReference type="InterPro" id="IPR005227">
    <property type="entry name" value="YqgF"/>
</dbReference>
<name>A0A2N3ID33_9BACT</name>
<dbReference type="EC" id="3.1.-.-" evidence="5"/>
<dbReference type="AlphaFoldDB" id="A0A2N3ID33"/>
<dbReference type="NCBIfam" id="TIGR00250">
    <property type="entry name" value="RNAse_H_YqgF"/>
    <property type="match status" value="1"/>
</dbReference>
<evidence type="ECO:0000313" key="8">
    <source>
        <dbReference type="Proteomes" id="UP000233618"/>
    </source>
</evidence>
<keyword evidence="2 5" id="KW-0690">Ribosome biogenesis</keyword>
<dbReference type="InterPro" id="IPR037027">
    <property type="entry name" value="YqgF/RNaseH-like_dom_sf"/>
</dbReference>
<dbReference type="HAMAP" id="MF_00651">
    <property type="entry name" value="Nuclease_YqgF"/>
    <property type="match status" value="1"/>
</dbReference>
<comment type="similarity">
    <text evidence="5">Belongs to the YqgF HJR family.</text>
</comment>
<dbReference type="GO" id="GO:0004518">
    <property type="term" value="F:nuclease activity"/>
    <property type="evidence" value="ECO:0007669"/>
    <property type="project" value="UniProtKB-KW"/>
</dbReference>
<dbReference type="CDD" id="cd16964">
    <property type="entry name" value="YqgF"/>
    <property type="match status" value="1"/>
</dbReference>
<dbReference type="GO" id="GO:0016788">
    <property type="term" value="F:hydrolase activity, acting on ester bonds"/>
    <property type="evidence" value="ECO:0007669"/>
    <property type="project" value="UniProtKB-UniRule"/>
</dbReference>
<evidence type="ECO:0000259" key="6">
    <source>
        <dbReference type="SMART" id="SM00732"/>
    </source>
</evidence>
<dbReference type="InterPro" id="IPR006641">
    <property type="entry name" value="YqgF/RNaseH-like_dom"/>
</dbReference>
<dbReference type="PANTHER" id="PTHR33317:SF4">
    <property type="entry name" value="POLYNUCLEOTIDYL TRANSFERASE, RIBONUCLEASE H-LIKE SUPERFAMILY PROTEIN"/>
    <property type="match status" value="1"/>
</dbReference>
<comment type="function">
    <text evidence="5">Could be a nuclease involved in processing of the 5'-end of pre-16S rRNA.</text>
</comment>
<feature type="domain" description="YqgF/RNase H-like" evidence="6">
    <location>
        <begin position="2"/>
        <end position="100"/>
    </location>
</feature>
<dbReference type="PANTHER" id="PTHR33317">
    <property type="entry name" value="POLYNUCLEOTIDYL TRANSFERASE, RIBONUCLEASE H-LIKE SUPERFAMILY PROTEIN"/>
    <property type="match status" value="1"/>
</dbReference>
<evidence type="ECO:0000256" key="5">
    <source>
        <dbReference type="HAMAP-Rule" id="MF_00651"/>
    </source>
</evidence>
<evidence type="ECO:0000256" key="3">
    <source>
        <dbReference type="ARBA" id="ARBA00022722"/>
    </source>
</evidence>
<dbReference type="SUPFAM" id="SSF53098">
    <property type="entry name" value="Ribonuclease H-like"/>
    <property type="match status" value="1"/>
</dbReference>
<keyword evidence="3 5" id="KW-0540">Nuclease</keyword>
<sequence>MARIVAIDYGRKRVGLAVTDPFQIIANGLDTVAAKDVLTYLEKYFQTEEVECIVVGYPKQMNNEDSESVKYLKPFLGQLKKKFPEMPIELVDERFTSKIAFQTMIDGGLGKKARRDKAMIDKVSAAIILQSYMETKRNLF</sequence>
<keyword evidence="8" id="KW-1185">Reference proteome</keyword>
<reference evidence="7 8" key="1">
    <citation type="journal article" date="2017" name="Front. Microbiol.">
        <title>Labilibaculum manganireducens gen. nov., sp. nov. and Labilibaculum filiforme sp. nov., Novel Bacteroidetes Isolated from Subsurface Sediments of the Baltic Sea.</title>
        <authorList>
            <person name="Vandieken V."/>
            <person name="Marshall I.P."/>
            <person name="Niemann H."/>
            <person name="Engelen B."/>
            <person name="Cypionka H."/>
        </authorList>
    </citation>
    <scope>NUCLEOTIDE SEQUENCE [LARGE SCALE GENOMIC DNA]</scope>
    <source>
        <strain evidence="7 8">59.10-2M</strain>
    </source>
</reference>
<dbReference type="EMBL" id="MVDE01000005">
    <property type="protein sequence ID" value="PKQ68188.1"/>
    <property type="molecule type" value="Genomic_DNA"/>
</dbReference>
<dbReference type="GO" id="GO:0005829">
    <property type="term" value="C:cytosol"/>
    <property type="evidence" value="ECO:0007669"/>
    <property type="project" value="TreeGrafter"/>
</dbReference>
<keyword evidence="1 5" id="KW-0963">Cytoplasm</keyword>
<keyword evidence="4 5" id="KW-0378">Hydrolase</keyword>
<evidence type="ECO:0000256" key="2">
    <source>
        <dbReference type="ARBA" id="ARBA00022517"/>
    </source>
</evidence>
<dbReference type="GO" id="GO:0000967">
    <property type="term" value="P:rRNA 5'-end processing"/>
    <property type="evidence" value="ECO:0007669"/>
    <property type="project" value="UniProtKB-UniRule"/>
</dbReference>
<evidence type="ECO:0000256" key="4">
    <source>
        <dbReference type="ARBA" id="ARBA00022801"/>
    </source>
</evidence>
<dbReference type="Gene3D" id="3.30.420.140">
    <property type="entry name" value="YqgF/RNase H-like domain"/>
    <property type="match status" value="1"/>
</dbReference>
<evidence type="ECO:0000313" key="7">
    <source>
        <dbReference type="EMBL" id="PKQ68188.1"/>
    </source>
</evidence>
<dbReference type="SMART" id="SM00732">
    <property type="entry name" value="YqgFc"/>
    <property type="match status" value="1"/>
</dbReference>
<comment type="caution">
    <text evidence="7">The sequence shown here is derived from an EMBL/GenBank/DDBJ whole genome shotgun (WGS) entry which is preliminary data.</text>
</comment>
<comment type="subcellular location">
    <subcellularLocation>
        <location evidence="5">Cytoplasm</location>
    </subcellularLocation>
</comment>
<evidence type="ECO:0000256" key="1">
    <source>
        <dbReference type="ARBA" id="ARBA00022490"/>
    </source>
</evidence>
<dbReference type="InterPro" id="IPR012337">
    <property type="entry name" value="RNaseH-like_sf"/>
</dbReference>
<dbReference type="RefSeq" id="WP_101308822.1">
    <property type="nucleotide sequence ID" value="NZ_CAXXEE010000003.1"/>
</dbReference>
<organism evidence="7 8">
    <name type="scientific">Labilibaculum manganireducens</name>
    <dbReference type="NCBI Taxonomy" id="1940525"/>
    <lineage>
        <taxon>Bacteria</taxon>
        <taxon>Pseudomonadati</taxon>
        <taxon>Bacteroidota</taxon>
        <taxon>Bacteroidia</taxon>
        <taxon>Marinilabiliales</taxon>
        <taxon>Marinifilaceae</taxon>
        <taxon>Labilibaculum</taxon>
    </lineage>
</organism>